<dbReference type="EMBL" id="LUGH01001132">
    <property type="protein sequence ID" value="OBZ81597.1"/>
    <property type="molecule type" value="Genomic_DNA"/>
</dbReference>
<organism evidence="3 4">
    <name type="scientific">Choanephora cucurbitarum</name>
    <dbReference type="NCBI Taxonomy" id="101091"/>
    <lineage>
        <taxon>Eukaryota</taxon>
        <taxon>Fungi</taxon>
        <taxon>Fungi incertae sedis</taxon>
        <taxon>Mucoromycota</taxon>
        <taxon>Mucoromycotina</taxon>
        <taxon>Mucoromycetes</taxon>
        <taxon>Mucorales</taxon>
        <taxon>Mucorineae</taxon>
        <taxon>Choanephoraceae</taxon>
        <taxon>Choanephoroideae</taxon>
        <taxon>Choanephora</taxon>
    </lineage>
</organism>
<keyword evidence="1" id="KW-0175">Coiled coil</keyword>
<protein>
    <submittedName>
        <fullName evidence="3">Uncharacterized protein</fullName>
    </submittedName>
</protein>
<evidence type="ECO:0000256" key="1">
    <source>
        <dbReference type="SAM" id="Coils"/>
    </source>
</evidence>
<dbReference type="OrthoDB" id="2298332at2759"/>
<proteinExistence type="predicted"/>
<reference evidence="3 4" key="1">
    <citation type="submission" date="2016-03" db="EMBL/GenBank/DDBJ databases">
        <title>Choanephora cucurbitarum.</title>
        <authorList>
            <person name="Min B."/>
            <person name="Park H."/>
            <person name="Park J.-H."/>
            <person name="Shin H.-D."/>
            <person name="Choi I.-G."/>
        </authorList>
    </citation>
    <scope>NUCLEOTIDE SEQUENCE [LARGE SCALE GENOMIC DNA]</scope>
    <source>
        <strain evidence="3 4">KUS-F28377</strain>
    </source>
</reference>
<accession>A0A1C7MXM5</accession>
<evidence type="ECO:0000256" key="2">
    <source>
        <dbReference type="SAM" id="MobiDB-lite"/>
    </source>
</evidence>
<feature type="region of interest" description="Disordered" evidence="2">
    <location>
        <begin position="169"/>
        <end position="188"/>
    </location>
</feature>
<dbReference type="AlphaFoldDB" id="A0A1C7MXM5"/>
<dbReference type="InParanoid" id="A0A1C7MXM5"/>
<sequence length="188" mass="21732">MTFIGELESKSFVAEGNNVLLKQFLSNNTKLITNQRALSVSDDTWKELYKKTLVEDCLQSKLFSCCMAAFKKEEYEALLEELLNEVMELEAKASKTASDYLTIMSYKLLSGFESLDLVEKSCLKYIVFEDEMMPARIDKTKGMKPQIMYIMWFLLNKFDVWGLKPLKEEEEEEEGKGKEVPTKESLLI</sequence>
<evidence type="ECO:0000313" key="3">
    <source>
        <dbReference type="EMBL" id="OBZ81597.1"/>
    </source>
</evidence>
<dbReference type="Proteomes" id="UP000093000">
    <property type="component" value="Unassembled WGS sequence"/>
</dbReference>
<keyword evidence="4" id="KW-1185">Reference proteome</keyword>
<feature type="coiled-coil region" evidence="1">
    <location>
        <begin position="72"/>
        <end position="99"/>
    </location>
</feature>
<name>A0A1C7MXM5_9FUNG</name>
<evidence type="ECO:0000313" key="4">
    <source>
        <dbReference type="Proteomes" id="UP000093000"/>
    </source>
</evidence>
<gene>
    <name evidence="3" type="ORF">A0J61_10354</name>
</gene>
<comment type="caution">
    <text evidence="3">The sequence shown here is derived from an EMBL/GenBank/DDBJ whole genome shotgun (WGS) entry which is preliminary data.</text>
</comment>